<evidence type="ECO:0000313" key="3">
    <source>
        <dbReference type="Proteomes" id="UP001627154"/>
    </source>
</evidence>
<feature type="region of interest" description="Disordered" evidence="1">
    <location>
        <begin position="1"/>
        <end position="27"/>
    </location>
</feature>
<organism evidence="2 3">
    <name type="scientific">Trichogramma kaykai</name>
    <dbReference type="NCBI Taxonomy" id="54128"/>
    <lineage>
        <taxon>Eukaryota</taxon>
        <taxon>Metazoa</taxon>
        <taxon>Ecdysozoa</taxon>
        <taxon>Arthropoda</taxon>
        <taxon>Hexapoda</taxon>
        <taxon>Insecta</taxon>
        <taxon>Pterygota</taxon>
        <taxon>Neoptera</taxon>
        <taxon>Endopterygota</taxon>
        <taxon>Hymenoptera</taxon>
        <taxon>Apocrita</taxon>
        <taxon>Proctotrupomorpha</taxon>
        <taxon>Chalcidoidea</taxon>
        <taxon>Trichogrammatidae</taxon>
        <taxon>Trichogramma</taxon>
    </lineage>
</organism>
<reference evidence="2 3" key="1">
    <citation type="journal article" date="2024" name="bioRxiv">
        <title>A reference genome for Trichogramma kaykai: A tiny desert-dwelling parasitoid wasp with competing sex-ratio distorters.</title>
        <authorList>
            <person name="Culotta J."/>
            <person name="Lindsey A.R."/>
        </authorList>
    </citation>
    <scope>NUCLEOTIDE SEQUENCE [LARGE SCALE GENOMIC DNA]</scope>
    <source>
        <strain evidence="2 3">KSX58</strain>
    </source>
</reference>
<comment type="caution">
    <text evidence="2">The sequence shown here is derived from an EMBL/GenBank/DDBJ whole genome shotgun (WGS) entry which is preliminary data.</text>
</comment>
<sequence>MSRTKNKRSQKRHDKPGRPSKKQRAFNGGRKRLDIFDNIENVSEKTLYRRAEEFAAQRNNNVKFIELALKIARKKNGCDDSATIIETNENEKYDGDSALSFSLDLDLSVHQYRALVADCASHDVQLYSKYHHLIKAKKNCLVNIKKHTDTEVFVSLQGILDKSIERLCSSEA</sequence>
<evidence type="ECO:0000256" key="1">
    <source>
        <dbReference type="SAM" id="MobiDB-lite"/>
    </source>
</evidence>
<gene>
    <name evidence="2" type="ORF">TKK_001903</name>
</gene>
<dbReference type="AlphaFoldDB" id="A0ABD2XKI0"/>
<proteinExistence type="predicted"/>
<protein>
    <submittedName>
        <fullName evidence="2">Uncharacterized protein</fullName>
    </submittedName>
</protein>
<evidence type="ECO:0000313" key="2">
    <source>
        <dbReference type="EMBL" id="KAL3405513.1"/>
    </source>
</evidence>
<feature type="compositionally biased region" description="Basic residues" evidence="1">
    <location>
        <begin position="1"/>
        <end position="24"/>
    </location>
</feature>
<dbReference type="Proteomes" id="UP001627154">
    <property type="component" value="Unassembled WGS sequence"/>
</dbReference>
<dbReference type="EMBL" id="JBJJXI010000020">
    <property type="protein sequence ID" value="KAL3405513.1"/>
    <property type="molecule type" value="Genomic_DNA"/>
</dbReference>
<keyword evidence="3" id="KW-1185">Reference proteome</keyword>
<name>A0ABD2XKI0_9HYME</name>
<accession>A0ABD2XKI0</accession>